<gene>
    <name evidence="1" type="ORF">VFPPC_18015</name>
</gene>
<evidence type="ECO:0000313" key="1">
    <source>
        <dbReference type="EMBL" id="OWT42760.1"/>
    </source>
</evidence>
<sequence length="126" mass="14546">MNDSQDEEDHHLPWNDIPRRWRFYTAACEPACPCTSSNESKKYMSYSLRAAPANCELPNGTVRLIEHSAYQLARDEPPLPYKAVKEHAPVQLGWRPHSKWNKYPLELMMTAQNTKIFGLLLTESTN</sequence>
<name>A0A219APL3_METCM</name>
<comment type="caution">
    <text evidence="1">The sequence shown here is derived from an EMBL/GenBank/DDBJ whole genome shotgun (WGS) entry which is preliminary data.</text>
</comment>
<organism evidence="1 2">
    <name type="scientific">Pochonia chlamydosporia 170</name>
    <dbReference type="NCBI Taxonomy" id="1380566"/>
    <lineage>
        <taxon>Eukaryota</taxon>
        <taxon>Fungi</taxon>
        <taxon>Dikarya</taxon>
        <taxon>Ascomycota</taxon>
        <taxon>Pezizomycotina</taxon>
        <taxon>Sordariomycetes</taxon>
        <taxon>Hypocreomycetidae</taxon>
        <taxon>Hypocreales</taxon>
        <taxon>Clavicipitaceae</taxon>
        <taxon>Pochonia</taxon>
    </lineage>
</organism>
<dbReference type="KEGG" id="pchm:VFPPC_18015"/>
<evidence type="ECO:0000313" key="2">
    <source>
        <dbReference type="Proteomes" id="UP000078397"/>
    </source>
</evidence>
<dbReference type="AlphaFoldDB" id="A0A219APL3"/>
<keyword evidence="2" id="KW-1185">Reference proteome</keyword>
<accession>A0A219APL3</accession>
<protein>
    <submittedName>
        <fullName evidence="1">Uncharacterized protein</fullName>
    </submittedName>
</protein>
<dbReference type="Proteomes" id="UP000078397">
    <property type="component" value="Unassembled WGS sequence"/>
</dbReference>
<dbReference type="GeneID" id="33936893"/>
<reference evidence="1 2" key="1">
    <citation type="journal article" date="2016" name="PLoS Pathog.">
        <title>Biosynthesis of antibiotic leucinostatins in bio-control fungus Purpureocillium lilacinum and their inhibition on phytophthora revealed by genome mining.</title>
        <authorList>
            <person name="Wang G."/>
            <person name="Liu Z."/>
            <person name="Lin R."/>
            <person name="Li E."/>
            <person name="Mao Z."/>
            <person name="Ling J."/>
            <person name="Yang Y."/>
            <person name="Yin W.B."/>
            <person name="Xie B."/>
        </authorList>
    </citation>
    <scope>NUCLEOTIDE SEQUENCE [LARGE SCALE GENOMIC DNA]</scope>
    <source>
        <strain evidence="1">170</strain>
    </source>
</reference>
<proteinExistence type="predicted"/>
<dbReference type="EMBL" id="LSBJ02000006">
    <property type="protein sequence ID" value="OWT42760.1"/>
    <property type="molecule type" value="Genomic_DNA"/>
</dbReference>
<dbReference type="RefSeq" id="XP_022285238.1">
    <property type="nucleotide sequence ID" value="XM_022429678.1"/>
</dbReference>